<keyword evidence="3" id="KW-1185">Reference proteome</keyword>
<comment type="caution">
    <text evidence="2">The sequence shown here is derived from an EMBL/GenBank/DDBJ whole genome shotgun (WGS) entry which is preliminary data.</text>
</comment>
<organism evidence="2 3">
    <name type="scientific">Denitrificimonas halotolerans</name>
    <dbReference type="NCBI Taxonomy" id="3098930"/>
    <lineage>
        <taxon>Bacteria</taxon>
        <taxon>Pseudomonadati</taxon>
        <taxon>Pseudomonadota</taxon>
        <taxon>Gammaproteobacteria</taxon>
        <taxon>Pseudomonadales</taxon>
        <taxon>Pseudomonadaceae</taxon>
        <taxon>Denitrificimonas</taxon>
    </lineage>
</organism>
<evidence type="ECO:0000313" key="3">
    <source>
        <dbReference type="Proteomes" id="UP001294570"/>
    </source>
</evidence>
<protein>
    <recommendedName>
        <fullName evidence="4">Lipoprotein</fullName>
    </recommendedName>
</protein>
<evidence type="ECO:0000313" key="2">
    <source>
        <dbReference type="EMBL" id="MDY7218141.1"/>
    </source>
</evidence>
<proteinExistence type="predicted"/>
<feature type="signal peptide" evidence="1">
    <location>
        <begin position="1"/>
        <end position="18"/>
    </location>
</feature>
<feature type="chain" id="PRO_5047495180" description="Lipoprotein" evidence="1">
    <location>
        <begin position="19"/>
        <end position="218"/>
    </location>
</feature>
<dbReference type="PROSITE" id="PS51257">
    <property type="entry name" value="PROKAR_LIPOPROTEIN"/>
    <property type="match status" value="1"/>
</dbReference>
<dbReference type="Proteomes" id="UP001294570">
    <property type="component" value="Unassembled WGS sequence"/>
</dbReference>
<keyword evidence="1" id="KW-0732">Signal</keyword>
<sequence>MRHFGIFSLILLTTILSACQVFNRQSTTDNTTQKSIRLQGHLTQDEHERWIFHPCNQETGSILQPSHELSKEIEDLAPEAPHGLFADLSGHYNEKNHFTPTQRYRLQTEGFNCNDPDFTRLLVRASGNEPFWSLLQTPKGLIFHLPNQSALALPYMEEKLPDGRYHLSTEANDLLLRLWLTPQSCTDNMSGTVHHLTARLQWNENIHYGCASFGGLRQ</sequence>
<dbReference type="RefSeq" id="WP_321552240.1">
    <property type="nucleotide sequence ID" value="NZ_JAXIVU010000001.1"/>
</dbReference>
<reference evidence="2 3" key="1">
    <citation type="submission" date="2023-12" db="EMBL/GenBank/DDBJ databases">
        <title>Denitrificimonas halotolerans sp. nov.,a novel species isolated from landfill leachate.</title>
        <authorList>
            <person name="Wang S."/>
        </authorList>
    </citation>
    <scope>NUCLEOTIDE SEQUENCE [LARGE SCALE GENOMIC DNA]</scope>
    <source>
        <strain evidence="2 3">JX-1</strain>
    </source>
</reference>
<gene>
    <name evidence="2" type="ORF">TOI97_00890</name>
</gene>
<dbReference type="EMBL" id="JAXIVU010000001">
    <property type="protein sequence ID" value="MDY7218141.1"/>
    <property type="molecule type" value="Genomic_DNA"/>
</dbReference>
<accession>A0ABU5GMM8</accession>
<evidence type="ECO:0000256" key="1">
    <source>
        <dbReference type="SAM" id="SignalP"/>
    </source>
</evidence>
<evidence type="ECO:0008006" key="4">
    <source>
        <dbReference type="Google" id="ProtNLM"/>
    </source>
</evidence>
<name>A0ABU5GMM8_9GAMM</name>